<evidence type="ECO:0000313" key="2">
    <source>
        <dbReference type="EMBL" id="GEO01333.1"/>
    </source>
</evidence>
<dbReference type="RefSeq" id="WP_147160656.1">
    <property type="nucleotide sequence ID" value="NZ_BJYR01000021.1"/>
</dbReference>
<organism evidence="2 3">
    <name type="scientific">Novosphingobium sediminis</name>
    <dbReference type="NCBI Taxonomy" id="707214"/>
    <lineage>
        <taxon>Bacteria</taxon>
        <taxon>Pseudomonadati</taxon>
        <taxon>Pseudomonadota</taxon>
        <taxon>Alphaproteobacteria</taxon>
        <taxon>Sphingomonadales</taxon>
        <taxon>Sphingomonadaceae</taxon>
        <taxon>Novosphingobium</taxon>
    </lineage>
</organism>
<gene>
    <name evidence="2" type="ORF">NSE01_31650</name>
</gene>
<dbReference type="Proteomes" id="UP000321464">
    <property type="component" value="Unassembled WGS sequence"/>
</dbReference>
<accession>A0A512ANP2</accession>
<keyword evidence="3" id="KW-1185">Reference proteome</keyword>
<evidence type="ECO:0000256" key="1">
    <source>
        <dbReference type="SAM" id="SignalP"/>
    </source>
</evidence>
<feature type="chain" id="PRO_5022024000" evidence="1">
    <location>
        <begin position="26"/>
        <end position="163"/>
    </location>
</feature>
<protein>
    <submittedName>
        <fullName evidence="2">Uncharacterized protein</fullName>
    </submittedName>
</protein>
<dbReference type="OrthoDB" id="7428387at2"/>
<name>A0A512ANP2_9SPHN</name>
<reference evidence="2 3" key="1">
    <citation type="submission" date="2019-07" db="EMBL/GenBank/DDBJ databases">
        <title>Whole genome shotgun sequence of Novosphingobium sediminis NBRC 106119.</title>
        <authorList>
            <person name="Hosoyama A."/>
            <person name="Uohara A."/>
            <person name="Ohji S."/>
            <person name="Ichikawa N."/>
        </authorList>
    </citation>
    <scope>NUCLEOTIDE SEQUENCE [LARGE SCALE GENOMIC DNA]</scope>
    <source>
        <strain evidence="2 3">NBRC 106119</strain>
    </source>
</reference>
<feature type="signal peptide" evidence="1">
    <location>
        <begin position="1"/>
        <end position="25"/>
    </location>
</feature>
<sequence>MKLSFLIKSLAGAATMVAMAGPALAAAQSAPSPVTLKGDVMLEKIVTENGVSKTQLVEPKVVIPGDHLLFTTRYHNDGAQAVTNFVVTNPLPSAVALASESAPGTEVSIDGGKTWGQLGSLKVTGTDGASRSATAADVTHVRWTIPTIAPGASGEVQYHGIVR</sequence>
<comment type="caution">
    <text evidence="2">The sequence shown here is derived from an EMBL/GenBank/DDBJ whole genome shotgun (WGS) entry which is preliminary data.</text>
</comment>
<evidence type="ECO:0000313" key="3">
    <source>
        <dbReference type="Proteomes" id="UP000321464"/>
    </source>
</evidence>
<keyword evidence="1" id="KW-0732">Signal</keyword>
<proteinExistence type="predicted"/>
<dbReference type="AlphaFoldDB" id="A0A512ANP2"/>
<dbReference type="EMBL" id="BJYR01000021">
    <property type="protein sequence ID" value="GEO01333.1"/>
    <property type="molecule type" value="Genomic_DNA"/>
</dbReference>